<reference evidence="3 4" key="1">
    <citation type="submission" date="2017-09" db="EMBL/GenBank/DDBJ databases">
        <title>Depth-based differentiation of microbial function through sediment-hosted aquifers and enrichment of novel symbionts in the deep terrestrial subsurface.</title>
        <authorList>
            <person name="Probst A.J."/>
            <person name="Ladd B."/>
            <person name="Jarett J.K."/>
            <person name="Geller-Mcgrath D.E."/>
            <person name="Sieber C.M."/>
            <person name="Emerson J.B."/>
            <person name="Anantharaman K."/>
            <person name="Thomas B.C."/>
            <person name="Malmstrom R."/>
            <person name="Stieglmeier M."/>
            <person name="Klingl A."/>
            <person name="Woyke T."/>
            <person name="Ryan C.M."/>
            <person name="Banfield J.F."/>
        </authorList>
    </citation>
    <scope>NUCLEOTIDE SEQUENCE [LARGE SCALE GENOMIC DNA]</scope>
    <source>
        <strain evidence="3">CG11_big_fil_rev_8_21_14_0_20_39_10</strain>
    </source>
</reference>
<dbReference type="Proteomes" id="UP000230869">
    <property type="component" value="Unassembled WGS sequence"/>
</dbReference>
<dbReference type="InterPro" id="IPR007445">
    <property type="entry name" value="PilO"/>
</dbReference>
<name>A0A2M6K8X8_9BACT</name>
<evidence type="ECO:0000256" key="1">
    <source>
        <dbReference type="SAM" id="Coils"/>
    </source>
</evidence>
<dbReference type="InterPro" id="IPR014717">
    <property type="entry name" value="Transl_elong_EF1B/ribsomal_bS6"/>
</dbReference>
<dbReference type="EMBL" id="PCWW01000053">
    <property type="protein sequence ID" value="PIR13173.1"/>
    <property type="molecule type" value="Genomic_DNA"/>
</dbReference>
<dbReference type="GO" id="GO:0043107">
    <property type="term" value="P:type IV pilus-dependent motility"/>
    <property type="evidence" value="ECO:0007669"/>
    <property type="project" value="InterPro"/>
</dbReference>
<keyword evidence="2" id="KW-0472">Membrane</keyword>
<accession>A0A2M6K8X8</accession>
<dbReference type="Pfam" id="PF04350">
    <property type="entry name" value="PilO"/>
    <property type="match status" value="1"/>
</dbReference>
<keyword evidence="2" id="KW-0812">Transmembrane</keyword>
<gene>
    <name evidence="3" type="ORF">COV49_03125</name>
</gene>
<feature type="transmembrane region" description="Helical" evidence="2">
    <location>
        <begin position="15"/>
        <end position="34"/>
    </location>
</feature>
<dbReference type="AlphaFoldDB" id="A0A2M6K8X8"/>
<evidence type="ECO:0000256" key="2">
    <source>
        <dbReference type="SAM" id="Phobius"/>
    </source>
</evidence>
<protein>
    <submittedName>
        <fullName evidence="3">Uncharacterized protein</fullName>
    </submittedName>
</protein>
<keyword evidence="2" id="KW-1133">Transmembrane helix</keyword>
<evidence type="ECO:0000313" key="4">
    <source>
        <dbReference type="Proteomes" id="UP000230869"/>
    </source>
</evidence>
<evidence type="ECO:0000313" key="3">
    <source>
        <dbReference type="EMBL" id="PIR13173.1"/>
    </source>
</evidence>
<dbReference type="GO" id="GO:0043683">
    <property type="term" value="P:type IV pilus assembly"/>
    <property type="evidence" value="ECO:0007669"/>
    <property type="project" value="InterPro"/>
</dbReference>
<comment type="caution">
    <text evidence="3">The sequence shown here is derived from an EMBL/GenBank/DDBJ whole genome shotgun (WGS) entry which is preliminary data.</text>
</comment>
<dbReference type="Gene3D" id="3.30.70.60">
    <property type="match status" value="1"/>
</dbReference>
<sequence length="195" mass="22290">MKSDLAVKLNNKKRIFFEAFIFILLVLIIIFVIAKPLAAKIKETKAQIDAYQLKLEKEYLQAKNIKELSAKIKTVEKKAEELNRVFINENRGLEFVTTLENTADKNNVSQKINLMDGSAVEGSLYKKAPIQLSTQGSFKNQMNYLTDLETLSYYININTLDIKLSAQRAPETEEVEEVIKPDIAMFITGDTYWSQ</sequence>
<proteinExistence type="predicted"/>
<organism evidence="3 4">
    <name type="scientific">Candidatus Falkowbacteria bacterium CG11_big_fil_rev_8_21_14_0_20_39_10</name>
    <dbReference type="NCBI Taxonomy" id="1974570"/>
    <lineage>
        <taxon>Bacteria</taxon>
        <taxon>Candidatus Falkowiibacteriota</taxon>
    </lineage>
</organism>
<keyword evidence="1" id="KW-0175">Coiled coil</keyword>
<feature type="coiled-coil region" evidence="1">
    <location>
        <begin position="41"/>
        <end position="85"/>
    </location>
</feature>